<evidence type="ECO:0000256" key="3">
    <source>
        <dbReference type="ARBA" id="ARBA00007092"/>
    </source>
</evidence>
<evidence type="ECO:0000256" key="9">
    <source>
        <dbReference type="SAM" id="Phobius"/>
    </source>
</evidence>
<protein>
    <recommendedName>
        <fullName evidence="4">exodeoxyribonuclease III</fullName>
        <ecNumber evidence="4">3.1.11.2</ecNumber>
    </recommendedName>
</protein>
<keyword evidence="9" id="KW-0472">Membrane</keyword>
<evidence type="ECO:0000256" key="8">
    <source>
        <dbReference type="SAM" id="MobiDB-lite"/>
    </source>
</evidence>
<sequence>MISRNKSDQPAWSKLVAGTLPARRSVLQMDVNNHDPAEREHNISQQLEVDISKNNISSNTTETKATASTSSVNKEDVSEVMDLSVNSSTITTETTSDKIPEDGTPPHPNTASAQNIPSTHDVKVKVSTQTASQDTKESMPVDHVNDLPISTANQEHGTDDSYDAMFPDTLMESETTDLIIRPYLKRQFYYYKMHLCLCILFLMALPLNVVATLNVNLLRSRSKQQQLTRFINDNDIDIFLLQEINVDNMHFLGPRFHAIYNPGENQRGTAIVYRSSIEIKQFEIHPSGRITTLLTNDNTLYVNVYLPYGSNKRAEREHFITHELLYYVRHNFDHLFFGGDFNCVLHAKDQTGEYNPSIALDRMILQLGLYDVWEKLHGNNIRFTYHNLNAASRIDRIYVNAASTDKLKTVSTMPFSFTDHDCVMLKVEKLHHVPKIGKSYWKLNSQLLRDDKTTEDFKFFWEAVTDRVRRSSSNILHKWTYIVKPANQQFFKSQGIQRVRTARNKLRYHYELLQNIYQQQCDGKDVFKHMQAAKRRLDLLQERVLQGSLTRSTNSSIIAEEKAALFHIATEKNKGQTKFIHQLKTTDNQNITGTPLILEEAFKYFQARFRHRVHSEQINITITSVYNVNFLIRSGRRFGSYFKIPHIPSSWKWETYALINGIIMTEERKYMYHIVPTPQCNKCGTIDTISHRLTRCSDLTRGILAMGSATAK</sequence>
<evidence type="ECO:0000256" key="2">
    <source>
        <dbReference type="ARBA" id="ARBA00001946"/>
    </source>
</evidence>
<keyword evidence="5" id="KW-0479">Metal-binding</keyword>
<reference evidence="11 12" key="1">
    <citation type="journal article" date="2022" name="Allergy">
        <title>Genome assembly and annotation of Periplaneta americana reveal a comprehensive cockroach allergen profile.</title>
        <authorList>
            <person name="Wang L."/>
            <person name="Xiong Q."/>
            <person name="Saelim N."/>
            <person name="Wang L."/>
            <person name="Nong W."/>
            <person name="Wan A.T."/>
            <person name="Shi M."/>
            <person name="Liu X."/>
            <person name="Cao Q."/>
            <person name="Hui J.H.L."/>
            <person name="Sookrung N."/>
            <person name="Leung T.F."/>
            <person name="Tungtrongchitr A."/>
            <person name="Tsui S.K.W."/>
        </authorList>
    </citation>
    <scope>NUCLEOTIDE SEQUENCE [LARGE SCALE GENOMIC DNA]</scope>
    <source>
        <strain evidence="11">PWHHKU_190912</strain>
    </source>
</reference>
<comment type="caution">
    <text evidence="11">The sequence shown here is derived from an EMBL/GenBank/DDBJ whole genome shotgun (WGS) entry which is preliminary data.</text>
</comment>
<evidence type="ECO:0000313" key="11">
    <source>
        <dbReference type="EMBL" id="KAJ4437792.1"/>
    </source>
</evidence>
<keyword evidence="6" id="KW-0378">Hydrolase</keyword>
<feature type="transmembrane region" description="Helical" evidence="9">
    <location>
        <begin position="195"/>
        <end position="218"/>
    </location>
</feature>
<dbReference type="CDD" id="cd09076">
    <property type="entry name" value="L1-EN"/>
    <property type="match status" value="1"/>
</dbReference>
<evidence type="ECO:0000256" key="4">
    <source>
        <dbReference type="ARBA" id="ARBA00012115"/>
    </source>
</evidence>
<name>A0ABQ8SVV2_PERAM</name>
<dbReference type="InterPro" id="IPR036691">
    <property type="entry name" value="Endo/exonu/phosph_ase_sf"/>
</dbReference>
<comment type="similarity">
    <text evidence="3">Belongs to the DNA repair enzymes AP/ExoA family.</text>
</comment>
<feature type="domain" description="Endonuclease/exonuclease/phosphatase" evidence="10">
    <location>
        <begin position="211"/>
        <end position="420"/>
    </location>
</feature>
<gene>
    <name evidence="11" type="ORF">ANN_13730</name>
</gene>
<evidence type="ECO:0000313" key="12">
    <source>
        <dbReference type="Proteomes" id="UP001148838"/>
    </source>
</evidence>
<dbReference type="PANTHER" id="PTHR22748">
    <property type="entry name" value="AP ENDONUCLEASE"/>
    <property type="match status" value="1"/>
</dbReference>
<dbReference type="Proteomes" id="UP001148838">
    <property type="component" value="Unassembled WGS sequence"/>
</dbReference>
<evidence type="ECO:0000256" key="7">
    <source>
        <dbReference type="ARBA" id="ARBA00022842"/>
    </source>
</evidence>
<evidence type="ECO:0000256" key="5">
    <source>
        <dbReference type="ARBA" id="ARBA00022723"/>
    </source>
</evidence>
<evidence type="ECO:0000256" key="1">
    <source>
        <dbReference type="ARBA" id="ARBA00000493"/>
    </source>
</evidence>
<dbReference type="EMBL" id="JAJSOF020000019">
    <property type="protein sequence ID" value="KAJ4437792.1"/>
    <property type="molecule type" value="Genomic_DNA"/>
</dbReference>
<keyword evidence="9" id="KW-1133">Transmembrane helix</keyword>
<keyword evidence="7" id="KW-0460">Magnesium</keyword>
<dbReference type="Pfam" id="PF03372">
    <property type="entry name" value="Exo_endo_phos"/>
    <property type="match status" value="1"/>
</dbReference>
<feature type="compositionally biased region" description="Low complexity" evidence="8">
    <location>
        <begin position="57"/>
        <end position="71"/>
    </location>
</feature>
<feature type="compositionally biased region" description="Basic and acidic residues" evidence="8">
    <location>
        <begin position="134"/>
        <end position="143"/>
    </location>
</feature>
<dbReference type="EC" id="3.1.11.2" evidence="4"/>
<feature type="compositionally biased region" description="Polar residues" evidence="8">
    <location>
        <begin position="109"/>
        <end position="118"/>
    </location>
</feature>
<feature type="region of interest" description="Disordered" evidence="8">
    <location>
        <begin position="53"/>
        <end position="143"/>
    </location>
</feature>
<feature type="compositionally biased region" description="Polar residues" evidence="8">
    <location>
        <begin position="84"/>
        <end position="94"/>
    </location>
</feature>
<dbReference type="Gene3D" id="3.60.10.10">
    <property type="entry name" value="Endonuclease/exonuclease/phosphatase"/>
    <property type="match status" value="1"/>
</dbReference>
<evidence type="ECO:0000256" key="6">
    <source>
        <dbReference type="ARBA" id="ARBA00022801"/>
    </source>
</evidence>
<comment type="catalytic activity">
    <reaction evidence="1">
        <text>Exonucleolytic cleavage in the 3'- to 5'-direction to yield nucleoside 5'-phosphates.</text>
        <dbReference type="EC" id="3.1.11.2"/>
    </reaction>
</comment>
<proteinExistence type="inferred from homology"/>
<keyword evidence="12" id="KW-1185">Reference proteome</keyword>
<dbReference type="InterPro" id="IPR004808">
    <property type="entry name" value="AP_endonuc_1"/>
</dbReference>
<dbReference type="InterPro" id="IPR005135">
    <property type="entry name" value="Endo/exonuclease/phosphatase"/>
</dbReference>
<keyword evidence="9" id="KW-0812">Transmembrane</keyword>
<comment type="cofactor">
    <cofactor evidence="2">
        <name>Mg(2+)</name>
        <dbReference type="ChEBI" id="CHEBI:18420"/>
    </cofactor>
</comment>
<organism evidence="11 12">
    <name type="scientific">Periplaneta americana</name>
    <name type="common">American cockroach</name>
    <name type="synonym">Blatta americana</name>
    <dbReference type="NCBI Taxonomy" id="6978"/>
    <lineage>
        <taxon>Eukaryota</taxon>
        <taxon>Metazoa</taxon>
        <taxon>Ecdysozoa</taxon>
        <taxon>Arthropoda</taxon>
        <taxon>Hexapoda</taxon>
        <taxon>Insecta</taxon>
        <taxon>Pterygota</taxon>
        <taxon>Neoptera</taxon>
        <taxon>Polyneoptera</taxon>
        <taxon>Dictyoptera</taxon>
        <taxon>Blattodea</taxon>
        <taxon>Blattoidea</taxon>
        <taxon>Blattidae</taxon>
        <taxon>Blattinae</taxon>
        <taxon>Periplaneta</taxon>
    </lineage>
</organism>
<dbReference type="PANTHER" id="PTHR22748:SF6">
    <property type="entry name" value="DNA-(APURINIC OR APYRIMIDINIC SITE) ENDONUCLEASE"/>
    <property type="match status" value="1"/>
</dbReference>
<evidence type="ECO:0000259" key="10">
    <source>
        <dbReference type="Pfam" id="PF03372"/>
    </source>
</evidence>
<accession>A0ABQ8SVV2</accession>
<dbReference type="SUPFAM" id="SSF56219">
    <property type="entry name" value="DNase I-like"/>
    <property type="match status" value="1"/>
</dbReference>